<feature type="transmembrane region" description="Helical" evidence="1">
    <location>
        <begin position="80"/>
        <end position="98"/>
    </location>
</feature>
<protein>
    <recommendedName>
        <fullName evidence="4">DUF2637 domain-containing protein</fullName>
    </recommendedName>
</protein>
<feature type="transmembrane region" description="Helical" evidence="1">
    <location>
        <begin position="51"/>
        <end position="68"/>
    </location>
</feature>
<dbReference type="EMBL" id="JACHMP010000002">
    <property type="protein sequence ID" value="MBB5823756.1"/>
    <property type="molecule type" value="Genomic_DNA"/>
</dbReference>
<evidence type="ECO:0000313" key="3">
    <source>
        <dbReference type="Proteomes" id="UP000540685"/>
    </source>
</evidence>
<dbReference type="RefSeq" id="WP_246474683.1">
    <property type="nucleotide sequence ID" value="NZ_JACHMP010000002.1"/>
</dbReference>
<gene>
    <name evidence="2" type="ORF">F4562_006905</name>
</gene>
<dbReference type="Proteomes" id="UP000540685">
    <property type="component" value="Unassembled WGS sequence"/>
</dbReference>
<accession>A0A7W9INC6</accession>
<dbReference type="AlphaFoldDB" id="A0A7W9INC6"/>
<feature type="transmembrane region" description="Helical" evidence="1">
    <location>
        <begin position="110"/>
        <end position="128"/>
    </location>
</feature>
<reference evidence="2 3" key="1">
    <citation type="submission" date="2020-08" db="EMBL/GenBank/DDBJ databases">
        <title>Sequencing the genomes of 1000 actinobacteria strains.</title>
        <authorList>
            <person name="Klenk H.-P."/>
        </authorList>
    </citation>
    <scope>NUCLEOTIDE SEQUENCE [LARGE SCALE GENOMIC DNA]</scope>
    <source>
        <strain evidence="2 3">DSM 46887</strain>
    </source>
</reference>
<proteinExistence type="predicted"/>
<evidence type="ECO:0000256" key="1">
    <source>
        <dbReference type="SAM" id="Phobius"/>
    </source>
</evidence>
<comment type="caution">
    <text evidence="2">The sequence shown here is derived from an EMBL/GenBank/DDBJ whole genome shotgun (WGS) entry which is preliminary data.</text>
</comment>
<keyword evidence="1" id="KW-1133">Transmembrane helix</keyword>
<keyword evidence="1" id="KW-0812">Transmembrane</keyword>
<keyword evidence="1" id="KW-0472">Membrane</keyword>
<keyword evidence="3" id="KW-1185">Reference proteome</keyword>
<organism evidence="2 3">
    <name type="scientific">Streptosporangium becharense</name>
    <dbReference type="NCBI Taxonomy" id="1816182"/>
    <lineage>
        <taxon>Bacteria</taxon>
        <taxon>Bacillati</taxon>
        <taxon>Actinomycetota</taxon>
        <taxon>Actinomycetes</taxon>
        <taxon>Streptosporangiales</taxon>
        <taxon>Streptosporangiaceae</taxon>
        <taxon>Streptosporangium</taxon>
    </lineage>
</organism>
<evidence type="ECO:0008006" key="4">
    <source>
        <dbReference type="Google" id="ProtNLM"/>
    </source>
</evidence>
<evidence type="ECO:0000313" key="2">
    <source>
        <dbReference type="EMBL" id="MBB5823756.1"/>
    </source>
</evidence>
<name>A0A7W9INC6_9ACTN</name>
<feature type="transmembrane region" description="Helical" evidence="1">
    <location>
        <begin position="15"/>
        <end position="39"/>
    </location>
</feature>
<sequence length="472" mass="50080">MQTVFDLLERVPPNAILITGGIAALLALALAGLLVWRVYRYAAPRPLEENLTIVAASIATGVSAQGMWRFSSDVLGFNGPLRLLLFAFIEVAVITSAVRARRNMRENFSAGIDGAAVWVLTGLTAVLSTLDARSAAEAVFRLAAPLVAAWLWERGMAIEHHRITGRARIHWRITPERVLVWVGLAEATGRTAGEVDALRRRTRVALAAKRVRALRAAGAKPRKVAAAMARLERAYAAAAWHTGLARDPEQQRALAGEVGATYSAAALVDLPPTATWTGSSAPPETVQIAEDLRRWVDAETARRDPIEQARDPEFVAALASMAAAATGCHLVPVANGMAGSMTAWPVIDRDAEPVVAAPRPPGDAMLGAAPSGAGAAAAAPGPAGTDVIDPCTGVIDRFDLGASNENGPVNSEESPGEQTKVAIMRAHWLAEVAQGRRPRMVDLARVAGADQGMASRYRKRWANELEQLETAG</sequence>